<accession>A0A812IQ91</accession>
<proteinExistence type="predicted"/>
<evidence type="ECO:0000313" key="3">
    <source>
        <dbReference type="Proteomes" id="UP000604046"/>
    </source>
</evidence>
<keyword evidence="3" id="KW-1185">Reference proteome</keyword>
<dbReference type="Proteomes" id="UP000604046">
    <property type="component" value="Unassembled WGS sequence"/>
</dbReference>
<protein>
    <submittedName>
        <fullName evidence="2">Uncharacterized protein</fullName>
    </submittedName>
</protein>
<sequence length="114" mass="12541">MSTVQACPVNRNTPLRSPNCTSSFRKKWGYTEELFCGFRAASSLQAAKIKFLACGTGSVRVPLVAQFDVAGSPELEGRVGSQWPPPRECKDPSGKEVGSLNPEYNRWMTCWSVP</sequence>
<organism evidence="2 3">
    <name type="scientific">Symbiodinium natans</name>
    <dbReference type="NCBI Taxonomy" id="878477"/>
    <lineage>
        <taxon>Eukaryota</taxon>
        <taxon>Sar</taxon>
        <taxon>Alveolata</taxon>
        <taxon>Dinophyceae</taxon>
        <taxon>Suessiales</taxon>
        <taxon>Symbiodiniaceae</taxon>
        <taxon>Symbiodinium</taxon>
    </lineage>
</organism>
<comment type="caution">
    <text evidence="2">The sequence shown here is derived from an EMBL/GenBank/DDBJ whole genome shotgun (WGS) entry which is preliminary data.</text>
</comment>
<reference evidence="2" key="1">
    <citation type="submission" date="2021-02" db="EMBL/GenBank/DDBJ databases">
        <authorList>
            <person name="Dougan E. K."/>
            <person name="Rhodes N."/>
            <person name="Thang M."/>
            <person name="Chan C."/>
        </authorList>
    </citation>
    <scope>NUCLEOTIDE SEQUENCE</scope>
</reference>
<dbReference type="AlphaFoldDB" id="A0A812IQ91"/>
<evidence type="ECO:0000256" key="1">
    <source>
        <dbReference type="SAM" id="MobiDB-lite"/>
    </source>
</evidence>
<dbReference type="EMBL" id="CAJNDS010000300">
    <property type="protein sequence ID" value="CAE7040799.1"/>
    <property type="molecule type" value="Genomic_DNA"/>
</dbReference>
<name>A0A812IQ91_9DINO</name>
<evidence type="ECO:0000313" key="2">
    <source>
        <dbReference type="EMBL" id="CAE7040799.1"/>
    </source>
</evidence>
<feature type="region of interest" description="Disordered" evidence="1">
    <location>
        <begin position="75"/>
        <end position="96"/>
    </location>
</feature>
<gene>
    <name evidence="2" type="ORF">SNAT2548_LOCUS4828</name>
</gene>